<organism evidence="3 4">
    <name type="scientific">Flavobacterium suaedae</name>
    <dbReference type="NCBI Taxonomy" id="1767027"/>
    <lineage>
        <taxon>Bacteria</taxon>
        <taxon>Pseudomonadati</taxon>
        <taxon>Bacteroidota</taxon>
        <taxon>Flavobacteriia</taxon>
        <taxon>Flavobacteriales</taxon>
        <taxon>Flavobacteriaceae</taxon>
        <taxon>Flavobacterium</taxon>
    </lineage>
</organism>
<dbReference type="EMBL" id="BMJE01000001">
    <property type="protein sequence ID" value="GGB65891.1"/>
    <property type="molecule type" value="Genomic_DNA"/>
</dbReference>
<dbReference type="InterPro" id="IPR036291">
    <property type="entry name" value="NAD(P)-bd_dom_sf"/>
</dbReference>
<dbReference type="InterPro" id="IPR037108">
    <property type="entry name" value="TM1727-like_C_sf"/>
</dbReference>
<dbReference type="Pfam" id="PF10728">
    <property type="entry name" value="DUF2520"/>
    <property type="match status" value="1"/>
</dbReference>
<accession>A0ABQ1JFZ6</accession>
<evidence type="ECO:0000259" key="2">
    <source>
        <dbReference type="Pfam" id="PF10728"/>
    </source>
</evidence>
<protein>
    <recommendedName>
        <fullName evidence="5">DUF2520 domain-containing protein</fullName>
    </recommendedName>
</protein>
<proteinExistence type="predicted"/>
<keyword evidence="4" id="KW-1185">Reference proteome</keyword>
<feature type="domain" description="DUF2520" evidence="2">
    <location>
        <begin position="122"/>
        <end position="246"/>
    </location>
</feature>
<comment type="caution">
    <text evidence="3">The sequence shown here is derived from an EMBL/GenBank/DDBJ whole genome shotgun (WGS) entry which is preliminary data.</text>
</comment>
<sequence>MLKVTVIGSGNVAQHLIRVFNNSPGIEMVQAYARTPQSLLHLLPENKITDSFHNLEEADIYIISVTDDAISEVASALPFSRRLVVHTSGSVSQNSLDSKNKRGVFYPLQTFSKNKEVDFKKVPLCLESEHPEDYIVLEKLANAISDNVYSVDSTQRQSLHVAAVFVSNFVNHMYKLGNDICQTHNLPFDILKPLITETAAKVQLLNPAEAQTGPARRNDQTTIQKHIDFLEDENMKEIYHILSKSIQNTK</sequence>
<dbReference type="SUPFAM" id="SSF51735">
    <property type="entry name" value="NAD(P)-binding Rossmann-fold domains"/>
    <property type="match status" value="1"/>
</dbReference>
<dbReference type="PANTHER" id="PTHR40459">
    <property type="entry name" value="CONSERVED HYPOTHETICAL ALANINE AND LEUCINE RICH PROTEIN"/>
    <property type="match status" value="1"/>
</dbReference>
<dbReference type="PANTHER" id="PTHR40459:SF1">
    <property type="entry name" value="CONSERVED HYPOTHETICAL ALANINE AND LEUCINE RICH PROTEIN"/>
    <property type="match status" value="1"/>
</dbReference>
<name>A0ABQ1JFZ6_9FLAO</name>
<dbReference type="SUPFAM" id="SSF48179">
    <property type="entry name" value="6-phosphogluconate dehydrogenase C-terminal domain-like"/>
    <property type="match status" value="1"/>
</dbReference>
<dbReference type="Proteomes" id="UP000615760">
    <property type="component" value="Unassembled WGS sequence"/>
</dbReference>
<dbReference type="InterPro" id="IPR018931">
    <property type="entry name" value="DUF2520"/>
</dbReference>
<dbReference type="Pfam" id="PF03807">
    <property type="entry name" value="F420_oxidored"/>
    <property type="match status" value="1"/>
</dbReference>
<dbReference type="RefSeq" id="WP_188619388.1">
    <property type="nucleotide sequence ID" value="NZ_BMJE01000001.1"/>
</dbReference>
<reference evidence="4" key="1">
    <citation type="journal article" date="2019" name="Int. J. Syst. Evol. Microbiol.">
        <title>The Global Catalogue of Microorganisms (GCM) 10K type strain sequencing project: providing services to taxonomists for standard genome sequencing and annotation.</title>
        <authorList>
            <consortium name="The Broad Institute Genomics Platform"/>
            <consortium name="The Broad Institute Genome Sequencing Center for Infectious Disease"/>
            <person name="Wu L."/>
            <person name="Ma J."/>
        </authorList>
    </citation>
    <scope>NUCLEOTIDE SEQUENCE [LARGE SCALE GENOMIC DNA]</scope>
    <source>
        <strain evidence="4">CGMCC 1.15461</strain>
    </source>
</reference>
<dbReference type="InterPro" id="IPR008927">
    <property type="entry name" value="6-PGluconate_DH-like_C_sf"/>
</dbReference>
<dbReference type="Gene3D" id="3.40.50.720">
    <property type="entry name" value="NAD(P)-binding Rossmann-like Domain"/>
    <property type="match status" value="1"/>
</dbReference>
<dbReference type="InterPro" id="IPR028939">
    <property type="entry name" value="P5C_Rdtase_cat_N"/>
</dbReference>
<evidence type="ECO:0000313" key="4">
    <source>
        <dbReference type="Proteomes" id="UP000615760"/>
    </source>
</evidence>
<evidence type="ECO:0000313" key="3">
    <source>
        <dbReference type="EMBL" id="GGB65891.1"/>
    </source>
</evidence>
<gene>
    <name evidence="3" type="ORF">GCM10007424_02280</name>
</gene>
<evidence type="ECO:0008006" key="5">
    <source>
        <dbReference type="Google" id="ProtNLM"/>
    </source>
</evidence>
<feature type="domain" description="Pyrroline-5-carboxylate reductase catalytic N-terminal" evidence="1">
    <location>
        <begin position="3"/>
        <end position="86"/>
    </location>
</feature>
<dbReference type="Gene3D" id="1.10.1040.20">
    <property type="entry name" value="ProC-like, C-terminal domain"/>
    <property type="match status" value="1"/>
</dbReference>
<evidence type="ECO:0000259" key="1">
    <source>
        <dbReference type="Pfam" id="PF03807"/>
    </source>
</evidence>